<reference evidence="13" key="1">
    <citation type="journal article" date="2019" name="Int. J. Syst. Evol. Microbiol.">
        <title>The Global Catalogue of Microorganisms (GCM) 10K type strain sequencing project: providing services to taxonomists for standard genome sequencing and annotation.</title>
        <authorList>
            <consortium name="The Broad Institute Genomics Platform"/>
            <consortium name="The Broad Institute Genome Sequencing Center for Infectious Disease"/>
            <person name="Wu L."/>
            <person name="Ma J."/>
        </authorList>
    </citation>
    <scope>NUCLEOTIDE SEQUENCE [LARGE SCALE GENOMIC DNA]</scope>
    <source>
        <strain evidence="13">CGMCC 4.7144</strain>
    </source>
</reference>
<evidence type="ECO:0000256" key="3">
    <source>
        <dbReference type="ARBA" id="ARBA00022553"/>
    </source>
</evidence>
<keyword evidence="5" id="KW-0460">Magnesium</keyword>
<accession>A0ABW1HF83</accession>
<dbReference type="Pfam" id="PF00702">
    <property type="entry name" value="Hydrolase"/>
    <property type="match status" value="1"/>
</dbReference>
<evidence type="ECO:0000256" key="7">
    <source>
        <dbReference type="ARBA" id="ARBA00023277"/>
    </source>
</evidence>
<keyword evidence="4" id="KW-0479">Metal-binding</keyword>
<evidence type="ECO:0000256" key="1">
    <source>
        <dbReference type="ARBA" id="ARBA00001946"/>
    </source>
</evidence>
<keyword evidence="3" id="KW-0597">Phosphoprotein</keyword>
<dbReference type="EC" id="5.4.2.6" evidence="9"/>
<keyword evidence="12" id="KW-0378">Hydrolase</keyword>
<evidence type="ECO:0000256" key="2">
    <source>
        <dbReference type="ARBA" id="ARBA00006171"/>
    </source>
</evidence>
<dbReference type="InterPro" id="IPR051600">
    <property type="entry name" value="Beta-PGM-like"/>
</dbReference>
<comment type="cofactor">
    <cofactor evidence="1">
        <name>Mg(2+)</name>
        <dbReference type="ChEBI" id="CHEBI:18420"/>
    </cofactor>
</comment>
<dbReference type="InterPro" id="IPR036412">
    <property type="entry name" value="HAD-like_sf"/>
</dbReference>
<keyword evidence="13" id="KW-1185">Reference proteome</keyword>
<evidence type="ECO:0000313" key="13">
    <source>
        <dbReference type="Proteomes" id="UP001596226"/>
    </source>
</evidence>
<evidence type="ECO:0000256" key="8">
    <source>
        <dbReference type="ARBA" id="ARBA00044926"/>
    </source>
</evidence>
<evidence type="ECO:0000256" key="4">
    <source>
        <dbReference type="ARBA" id="ARBA00022723"/>
    </source>
</evidence>
<feature type="region of interest" description="Disordered" evidence="11">
    <location>
        <begin position="246"/>
        <end position="269"/>
    </location>
</feature>
<dbReference type="PANTHER" id="PTHR46193:SF18">
    <property type="entry name" value="HEXITOL PHOSPHATASE B"/>
    <property type="match status" value="1"/>
</dbReference>
<dbReference type="SUPFAM" id="SSF56784">
    <property type="entry name" value="HAD-like"/>
    <property type="match status" value="1"/>
</dbReference>
<evidence type="ECO:0000256" key="9">
    <source>
        <dbReference type="ARBA" id="ARBA00044968"/>
    </source>
</evidence>
<dbReference type="NCBIfam" id="TIGR02009">
    <property type="entry name" value="PGMB-YQAB-SF"/>
    <property type="match status" value="1"/>
</dbReference>
<evidence type="ECO:0000256" key="11">
    <source>
        <dbReference type="SAM" id="MobiDB-lite"/>
    </source>
</evidence>
<dbReference type="InterPro" id="IPR006439">
    <property type="entry name" value="HAD-SF_hydro_IA"/>
</dbReference>
<evidence type="ECO:0000256" key="6">
    <source>
        <dbReference type="ARBA" id="ARBA00023235"/>
    </source>
</evidence>
<dbReference type="Gene3D" id="1.10.150.240">
    <property type="entry name" value="Putative phosphatase, domain 2"/>
    <property type="match status" value="1"/>
</dbReference>
<dbReference type="PANTHER" id="PTHR46193">
    <property type="entry name" value="6-PHOSPHOGLUCONATE PHOSPHATASE"/>
    <property type="match status" value="1"/>
</dbReference>
<protein>
    <recommendedName>
        <fullName evidence="10">Beta-phosphoglucomutase</fullName>
        <ecNumber evidence="9">5.4.2.6</ecNumber>
    </recommendedName>
</protein>
<comment type="similarity">
    <text evidence="2">Belongs to the HAD-like hydrolase superfamily. CbbY/CbbZ/Gph/YieH family.</text>
</comment>
<evidence type="ECO:0000313" key="12">
    <source>
        <dbReference type="EMBL" id="MFC5927236.1"/>
    </source>
</evidence>
<dbReference type="SFLD" id="SFLDS00003">
    <property type="entry name" value="Haloacid_Dehalogenase"/>
    <property type="match status" value="1"/>
</dbReference>
<dbReference type="InterPro" id="IPR010976">
    <property type="entry name" value="B-phosphoglucomutase_hydrolase"/>
</dbReference>
<comment type="caution">
    <text evidence="12">The sequence shown here is derived from an EMBL/GenBank/DDBJ whole genome shotgun (WGS) entry which is preliminary data.</text>
</comment>
<comment type="catalytic activity">
    <reaction evidence="8">
        <text>beta-D-glucose 1-phosphate = beta-D-glucose 6-phosphate</text>
        <dbReference type="Rhea" id="RHEA:20113"/>
        <dbReference type="ChEBI" id="CHEBI:57684"/>
        <dbReference type="ChEBI" id="CHEBI:58247"/>
        <dbReference type="EC" id="5.4.2.6"/>
    </reaction>
</comment>
<dbReference type="SFLD" id="SFLDG01129">
    <property type="entry name" value="C1.5:_HAD__Beta-PGM__Phosphata"/>
    <property type="match status" value="1"/>
</dbReference>
<gene>
    <name evidence="12" type="ORF">ACFQGL_28240</name>
</gene>
<dbReference type="GO" id="GO:0016787">
    <property type="term" value="F:hydrolase activity"/>
    <property type="evidence" value="ECO:0007669"/>
    <property type="project" value="UniProtKB-KW"/>
</dbReference>
<dbReference type="EMBL" id="JBHSQS010000027">
    <property type="protein sequence ID" value="MFC5927236.1"/>
    <property type="molecule type" value="Genomic_DNA"/>
</dbReference>
<organism evidence="12 13">
    <name type="scientific">Micromonospora vulcania</name>
    <dbReference type="NCBI Taxonomy" id="1441873"/>
    <lineage>
        <taxon>Bacteria</taxon>
        <taxon>Bacillati</taxon>
        <taxon>Actinomycetota</taxon>
        <taxon>Actinomycetes</taxon>
        <taxon>Micromonosporales</taxon>
        <taxon>Micromonosporaceae</taxon>
        <taxon>Micromonospora</taxon>
    </lineage>
</organism>
<name>A0ABW1HF83_9ACTN</name>
<dbReference type="InterPro" id="IPR023198">
    <property type="entry name" value="PGP-like_dom2"/>
</dbReference>
<evidence type="ECO:0000256" key="5">
    <source>
        <dbReference type="ARBA" id="ARBA00022842"/>
    </source>
</evidence>
<keyword evidence="7" id="KW-0119">Carbohydrate metabolism</keyword>
<dbReference type="InterPro" id="IPR023214">
    <property type="entry name" value="HAD_sf"/>
</dbReference>
<dbReference type="Proteomes" id="UP001596226">
    <property type="component" value="Unassembled WGS sequence"/>
</dbReference>
<dbReference type="NCBIfam" id="TIGR01509">
    <property type="entry name" value="HAD-SF-IA-v3"/>
    <property type="match status" value="1"/>
</dbReference>
<proteinExistence type="inferred from homology"/>
<dbReference type="RefSeq" id="WP_377515602.1">
    <property type="nucleotide sequence ID" value="NZ_JBHSQS010000027.1"/>
</dbReference>
<sequence>MLGLPAHVTACLFDLDGVLTQTARVHNAAWTETFDEFLRERAEATGEAFRPFDPGPDYNRYVDGRPRADGVRSFLASRGIVLPEGDPDDPPTADTVNGVGNRKNVLLLERLRTSGVEVYPGSVRYLEAAAAAGLRRAVVTASANGHEVVAAAGLEPLLEARVDGLVAREQGLRGKPYPDTFLAGARLLGVDPAQAAVFEDALSGVAAGRAGGFGYVIGVDRVGQADELRAQGADVVVDDLADLLELGDVDPPTPRTPGDRQPAGERGPA</sequence>
<dbReference type="Gene3D" id="3.40.50.1000">
    <property type="entry name" value="HAD superfamily/HAD-like"/>
    <property type="match status" value="1"/>
</dbReference>
<keyword evidence="6" id="KW-0413">Isomerase</keyword>
<evidence type="ECO:0000256" key="10">
    <source>
        <dbReference type="ARBA" id="ARBA00044991"/>
    </source>
</evidence>